<evidence type="ECO:0000256" key="1">
    <source>
        <dbReference type="ARBA" id="ARBA00022729"/>
    </source>
</evidence>
<keyword evidence="4" id="KW-0812">Transmembrane</keyword>
<dbReference type="InterPro" id="IPR051558">
    <property type="entry name" value="Metallophosphoesterase_PAP"/>
</dbReference>
<dbReference type="KEGG" id="blac:94347768"/>
<dbReference type="PANTHER" id="PTHR10161:SF62">
    <property type="entry name" value="CALCINEURIN-LIKE PHOSPHOESTERASE DOMAIN-CONTAINING PROTEIN"/>
    <property type="match status" value="1"/>
</dbReference>
<dbReference type="AlphaFoldDB" id="A0A976IJV7"/>
<organism evidence="6 7">
    <name type="scientific">Bremia lactucae</name>
    <name type="common">Lettuce downy mildew</name>
    <dbReference type="NCBI Taxonomy" id="4779"/>
    <lineage>
        <taxon>Eukaryota</taxon>
        <taxon>Sar</taxon>
        <taxon>Stramenopiles</taxon>
        <taxon>Oomycota</taxon>
        <taxon>Peronosporomycetes</taxon>
        <taxon>Peronosporales</taxon>
        <taxon>Peronosporaceae</taxon>
        <taxon>Bremia</taxon>
    </lineage>
</organism>
<keyword evidence="7" id="KW-1185">Reference proteome</keyword>
<comment type="caution">
    <text evidence="6">The sequence shown here is derived from an EMBL/GenBank/DDBJ whole genome shotgun (WGS) entry which is preliminary data.</text>
</comment>
<keyword evidence="1" id="KW-0732">Signal</keyword>
<evidence type="ECO:0000256" key="3">
    <source>
        <dbReference type="SAM" id="MobiDB-lite"/>
    </source>
</evidence>
<feature type="compositionally biased region" description="Basic and acidic residues" evidence="3">
    <location>
        <begin position="1"/>
        <end position="19"/>
    </location>
</feature>
<dbReference type="InterPro" id="IPR029052">
    <property type="entry name" value="Metallo-depent_PP-like"/>
</dbReference>
<evidence type="ECO:0000313" key="7">
    <source>
        <dbReference type="Proteomes" id="UP000294530"/>
    </source>
</evidence>
<feature type="transmembrane region" description="Helical" evidence="4">
    <location>
        <begin position="46"/>
        <end position="65"/>
    </location>
</feature>
<dbReference type="Pfam" id="PF00149">
    <property type="entry name" value="Metallophos"/>
    <property type="match status" value="1"/>
</dbReference>
<dbReference type="GO" id="GO:0016787">
    <property type="term" value="F:hydrolase activity"/>
    <property type="evidence" value="ECO:0007669"/>
    <property type="project" value="UniProtKB-KW"/>
</dbReference>
<protein>
    <recommendedName>
        <fullName evidence="5">Calcineurin-like phosphoesterase domain-containing protein</fullName>
    </recommendedName>
</protein>
<accession>A0A976IJV7</accession>
<dbReference type="OrthoDB" id="411211at2759"/>
<reference evidence="6 7" key="1">
    <citation type="journal article" date="2021" name="Genome Biol.">
        <title>AFLAP: assembly-free linkage analysis pipeline using k-mers from genome sequencing data.</title>
        <authorList>
            <person name="Fletcher K."/>
            <person name="Zhang L."/>
            <person name="Gil J."/>
            <person name="Han R."/>
            <person name="Cavanaugh K."/>
            <person name="Michelmore R."/>
        </authorList>
    </citation>
    <scope>NUCLEOTIDE SEQUENCE [LARGE SCALE GENOMIC DNA]</scope>
    <source>
        <strain evidence="6 7">SF5</strain>
    </source>
</reference>
<dbReference type="Gene3D" id="3.60.21.10">
    <property type="match status" value="1"/>
</dbReference>
<dbReference type="InterPro" id="IPR004843">
    <property type="entry name" value="Calcineurin-like_PHP"/>
</dbReference>
<dbReference type="SUPFAM" id="SSF56300">
    <property type="entry name" value="Metallo-dependent phosphatases"/>
    <property type="match status" value="1"/>
</dbReference>
<dbReference type="GeneID" id="94347768"/>
<evidence type="ECO:0000259" key="5">
    <source>
        <dbReference type="Pfam" id="PF00149"/>
    </source>
</evidence>
<dbReference type="RefSeq" id="XP_067822629.1">
    <property type="nucleotide sequence ID" value="XM_067962097.1"/>
</dbReference>
<dbReference type="Proteomes" id="UP000294530">
    <property type="component" value="Unassembled WGS sequence"/>
</dbReference>
<dbReference type="EMBL" id="SHOA02000001">
    <property type="protein sequence ID" value="TDH73130.1"/>
    <property type="molecule type" value="Genomic_DNA"/>
</dbReference>
<proteinExistence type="predicted"/>
<evidence type="ECO:0000313" key="6">
    <source>
        <dbReference type="EMBL" id="TDH73130.1"/>
    </source>
</evidence>
<feature type="region of interest" description="Disordered" evidence="3">
    <location>
        <begin position="1"/>
        <end position="20"/>
    </location>
</feature>
<evidence type="ECO:0000256" key="4">
    <source>
        <dbReference type="SAM" id="Phobius"/>
    </source>
</evidence>
<evidence type="ECO:0000256" key="2">
    <source>
        <dbReference type="ARBA" id="ARBA00022801"/>
    </source>
</evidence>
<dbReference type="PANTHER" id="PTHR10161">
    <property type="entry name" value="TARTRATE-RESISTANT ACID PHOSPHATASE TYPE 5"/>
    <property type="match status" value="1"/>
</dbReference>
<keyword evidence="4" id="KW-1133">Transmembrane helix</keyword>
<feature type="domain" description="Calcineurin-like phosphoesterase" evidence="5">
    <location>
        <begin position="95"/>
        <end position="313"/>
    </location>
</feature>
<gene>
    <name evidence="6" type="ORF">CCR75_004006</name>
</gene>
<name>A0A976IJV7_BRELC</name>
<keyword evidence="4" id="KW-0472">Membrane</keyword>
<sequence length="391" mass="44654">MQLEEGLRKREEHDEGKDRHLLKRRNNNGWNLANHGALNYERWVKLIALGSLSIWLIFVLSFWHAGVAPALVATTTKNIYATPAQMNIYPQETNFIALGDFGTGDENQRKVALALEKFLATMHPPPAFVLSTGDQIYDHGIESAKDTLLSSRFEQMYRSRKLQIPWYITIGNHDCEGSIDAMLEYAKTKNSLWHLPRRYYSVDHPVAPKTIVRLIVIDACDLVCGREPRDFRCTQSMNDQTSVASRQSQYDWIEQTLSASKPLGVERMWTIVMGHWAVYSFAGNGDTPELIDKLDPLLMKYKVHAYFNGHDHSLQHIKKVNDDGSVRNYFISGAGGYSIHTLKPNARANPELIHAALKYGFMTVHITPTYFRVQFVDDASDIIYTTDVRYE</sequence>
<keyword evidence="2" id="KW-0378">Hydrolase</keyword>